<dbReference type="Pfam" id="PF02686">
    <property type="entry name" value="GatC"/>
    <property type="match status" value="1"/>
</dbReference>
<dbReference type="GO" id="GO:0016740">
    <property type="term" value="F:transferase activity"/>
    <property type="evidence" value="ECO:0007669"/>
    <property type="project" value="UniProtKB-KW"/>
</dbReference>
<organism evidence="2 3">
    <name type="scientific">Metallosphaera tengchongensis</name>
    <dbReference type="NCBI Taxonomy" id="1532350"/>
    <lineage>
        <taxon>Archaea</taxon>
        <taxon>Thermoproteota</taxon>
        <taxon>Thermoprotei</taxon>
        <taxon>Sulfolobales</taxon>
        <taxon>Sulfolobaceae</taxon>
        <taxon>Metallosphaera</taxon>
    </lineage>
</organism>
<dbReference type="NCBIfam" id="NF000684">
    <property type="entry name" value="PRK00034.3-4"/>
    <property type="match status" value="1"/>
</dbReference>
<dbReference type="HAMAP" id="MF_00122">
    <property type="entry name" value="GatC"/>
    <property type="match status" value="1"/>
</dbReference>
<gene>
    <name evidence="1 2" type="primary">gatC</name>
    <name evidence="2" type="ORF">GWK48_02315</name>
</gene>
<dbReference type="RefSeq" id="WP_174629236.1">
    <property type="nucleotide sequence ID" value="NZ_CP049074.1"/>
</dbReference>
<dbReference type="PANTHER" id="PTHR15004">
    <property type="entry name" value="GLUTAMYL-TRNA(GLN) AMIDOTRANSFERASE SUBUNIT C, MITOCHONDRIAL"/>
    <property type="match status" value="1"/>
</dbReference>
<protein>
    <recommendedName>
        <fullName evidence="1">Aspartyl/glutamyl-tRNA(Asn/Gln) amidotransferase subunit C</fullName>
        <shortName evidence="1">Asp/Glu-ADT subunit C</shortName>
        <ecNumber evidence="1">6.3.5.-</ecNumber>
    </recommendedName>
</protein>
<keyword evidence="2" id="KW-0808">Transferase</keyword>
<dbReference type="InterPro" id="IPR036113">
    <property type="entry name" value="Asp/Glu-ADT_sf_sub_c"/>
</dbReference>
<accession>A0A6N0NW88</accession>
<dbReference type="SUPFAM" id="SSF141000">
    <property type="entry name" value="Glu-tRNAGln amidotransferase C subunit"/>
    <property type="match status" value="1"/>
</dbReference>
<comment type="similarity">
    <text evidence="1">Belongs to the GatC family.</text>
</comment>
<dbReference type="Gene3D" id="1.10.20.60">
    <property type="entry name" value="Glu-tRNAGln amidotransferase C subunit, N-terminal domain"/>
    <property type="match status" value="1"/>
</dbReference>
<dbReference type="InterPro" id="IPR003837">
    <property type="entry name" value="GatC"/>
</dbReference>
<evidence type="ECO:0000313" key="2">
    <source>
        <dbReference type="EMBL" id="QKQ99380.1"/>
    </source>
</evidence>
<comment type="function">
    <text evidence="1">Allows the formation of correctly charged Asn-tRNA(Asn) or Gln-tRNA(Gln) through the transamidation of misacylated Asp-tRNA(Asn) or Glu-tRNA(Gln) in organisms which lack either or both of asparaginyl-tRNA or glutaminyl-tRNA synthetases. The reaction takes place in the presence of glutamine and ATP through an activated phospho-Asp-tRNA(Asn) or phospho-Glu-tRNA(Gln).</text>
</comment>
<dbReference type="GO" id="GO:0070681">
    <property type="term" value="P:glutaminyl-tRNAGln biosynthesis via transamidation"/>
    <property type="evidence" value="ECO:0007669"/>
    <property type="project" value="TreeGrafter"/>
</dbReference>
<sequence>MKVEVNEELMKKLEKLALISLSDQERVEFMRDLSKILDFFNAIDRVNLEGVEPMFHPVPGSRLRSDSIQPSLKREEALLNVPKKKDGFIIGPSTIGG</sequence>
<dbReference type="EC" id="6.3.5.-" evidence="1"/>
<dbReference type="Proteomes" id="UP000509301">
    <property type="component" value="Chromosome"/>
</dbReference>
<dbReference type="GO" id="GO:0006412">
    <property type="term" value="P:translation"/>
    <property type="evidence" value="ECO:0007669"/>
    <property type="project" value="UniProtKB-UniRule"/>
</dbReference>
<dbReference type="AlphaFoldDB" id="A0A6N0NW88"/>
<dbReference type="OrthoDB" id="35548at2157"/>
<comment type="catalytic activity">
    <reaction evidence="1">
        <text>L-glutamyl-tRNA(Gln) + L-glutamine + ATP + H2O = L-glutaminyl-tRNA(Gln) + L-glutamate + ADP + phosphate + H(+)</text>
        <dbReference type="Rhea" id="RHEA:17521"/>
        <dbReference type="Rhea" id="RHEA-COMP:9681"/>
        <dbReference type="Rhea" id="RHEA-COMP:9684"/>
        <dbReference type="ChEBI" id="CHEBI:15377"/>
        <dbReference type="ChEBI" id="CHEBI:15378"/>
        <dbReference type="ChEBI" id="CHEBI:29985"/>
        <dbReference type="ChEBI" id="CHEBI:30616"/>
        <dbReference type="ChEBI" id="CHEBI:43474"/>
        <dbReference type="ChEBI" id="CHEBI:58359"/>
        <dbReference type="ChEBI" id="CHEBI:78520"/>
        <dbReference type="ChEBI" id="CHEBI:78521"/>
        <dbReference type="ChEBI" id="CHEBI:456216"/>
    </reaction>
</comment>
<comment type="catalytic activity">
    <reaction evidence="1">
        <text>L-aspartyl-tRNA(Asn) + L-glutamine + ATP + H2O = L-asparaginyl-tRNA(Asn) + L-glutamate + ADP + phosphate + 2 H(+)</text>
        <dbReference type="Rhea" id="RHEA:14513"/>
        <dbReference type="Rhea" id="RHEA-COMP:9674"/>
        <dbReference type="Rhea" id="RHEA-COMP:9677"/>
        <dbReference type="ChEBI" id="CHEBI:15377"/>
        <dbReference type="ChEBI" id="CHEBI:15378"/>
        <dbReference type="ChEBI" id="CHEBI:29985"/>
        <dbReference type="ChEBI" id="CHEBI:30616"/>
        <dbReference type="ChEBI" id="CHEBI:43474"/>
        <dbReference type="ChEBI" id="CHEBI:58359"/>
        <dbReference type="ChEBI" id="CHEBI:78515"/>
        <dbReference type="ChEBI" id="CHEBI:78516"/>
        <dbReference type="ChEBI" id="CHEBI:456216"/>
    </reaction>
</comment>
<evidence type="ECO:0000256" key="1">
    <source>
        <dbReference type="HAMAP-Rule" id="MF_00122"/>
    </source>
</evidence>
<dbReference type="PANTHER" id="PTHR15004:SF0">
    <property type="entry name" value="GLUTAMYL-TRNA(GLN) AMIDOTRANSFERASE SUBUNIT C, MITOCHONDRIAL"/>
    <property type="match status" value="1"/>
</dbReference>
<dbReference type="GO" id="GO:0006450">
    <property type="term" value="P:regulation of translational fidelity"/>
    <property type="evidence" value="ECO:0007669"/>
    <property type="project" value="InterPro"/>
</dbReference>
<keyword evidence="1" id="KW-0436">Ligase</keyword>
<dbReference type="GO" id="GO:0050567">
    <property type="term" value="F:glutaminyl-tRNA synthase (glutamine-hydrolyzing) activity"/>
    <property type="evidence" value="ECO:0007669"/>
    <property type="project" value="UniProtKB-UniRule"/>
</dbReference>
<keyword evidence="1" id="KW-0648">Protein biosynthesis</keyword>
<keyword evidence="3" id="KW-1185">Reference proteome</keyword>
<dbReference type="KEGG" id="mten:GWK48_02315"/>
<reference evidence="2 3" key="1">
    <citation type="submission" date="2020-02" db="EMBL/GenBank/DDBJ databases">
        <title>Comparative genome analysis reveals the metabolism and evolution of the thermophilic archaeal genus Metallosphaera.</title>
        <authorList>
            <person name="Jiang C."/>
        </authorList>
    </citation>
    <scope>NUCLEOTIDE SEQUENCE [LARGE SCALE GENOMIC DNA]</scope>
    <source>
        <strain evidence="2 3">Ric-A</strain>
    </source>
</reference>
<keyword evidence="1" id="KW-0547">Nucleotide-binding</keyword>
<dbReference type="EMBL" id="CP049074">
    <property type="protein sequence ID" value="QKQ99380.1"/>
    <property type="molecule type" value="Genomic_DNA"/>
</dbReference>
<keyword evidence="1" id="KW-0067">ATP-binding</keyword>
<name>A0A6N0NW88_9CREN</name>
<dbReference type="GO" id="GO:0005524">
    <property type="term" value="F:ATP binding"/>
    <property type="evidence" value="ECO:0007669"/>
    <property type="project" value="UniProtKB-KW"/>
</dbReference>
<evidence type="ECO:0000313" key="3">
    <source>
        <dbReference type="Proteomes" id="UP000509301"/>
    </source>
</evidence>
<comment type="subunit">
    <text evidence="1">Heterotrimer of A, B and C subunits.</text>
</comment>
<proteinExistence type="inferred from homology"/>
<dbReference type="GeneID" id="55640744"/>
<dbReference type="NCBIfam" id="TIGR00135">
    <property type="entry name" value="gatC"/>
    <property type="match status" value="1"/>
</dbReference>